<keyword evidence="2" id="KW-0812">Transmembrane</keyword>
<dbReference type="Proteomes" id="UP001550628">
    <property type="component" value="Unassembled WGS sequence"/>
</dbReference>
<dbReference type="EMBL" id="JBEYBF010000017">
    <property type="protein sequence ID" value="MEU1954804.1"/>
    <property type="molecule type" value="Genomic_DNA"/>
</dbReference>
<evidence type="ECO:0008006" key="5">
    <source>
        <dbReference type="Google" id="ProtNLM"/>
    </source>
</evidence>
<proteinExistence type="predicted"/>
<dbReference type="InterPro" id="IPR032710">
    <property type="entry name" value="NTF2-like_dom_sf"/>
</dbReference>
<name>A0ABV2WV99_9NOCA</name>
<evidence type="ECO:0000256" key="1">
    <source>
        <dbReference type="SAM" id="MobiDB-lite"/>
    </source>
</evidence>
<reference evidence="3 4" key="1">
    <citation type="submission" date="2024-06" db="EMBL/GenBank/DDBJ databases">
        <title>The Natural Products Discovery Center: Release of the First 8490 Sequenced Strains for Exploring Actinobacteria Biosynthetic Diversity.</title>
        <authorList>
            <person name="Kalkreuter E."/>
            <person name="Kautsar S.A."/>
            <person name="Yang D."/>
            <person name="Bader C.D."/>
            <person name="Teijaro C.N."/>
            <person name="Fluegel L."/>
            <person name="Davis C.M."/>
            <person name="Simpson J.R."/>
            <person name="Lauterbach L."/>
            <person name="Steele A.D."/>
            <person name="Gui C."/>
            <person name="Meng S."/>
            <person name="Li G."/>
            <person name="Viehrig K."/>
            <person name="Ye F."/>
            <person name="Su P."/>
            <person name="Kiefer A.F."/>
            <person name="Nichols A."/>
            <person name="Cepeda A.J."/>
            <person name="Yan W."/>
            <person name="Fan B."/>
            <person name="Jiang Y."/>
            <person name="Adhikari A."/>
            <person name="Zheng C.-J."/>
            <person name="Schuster L."/>
            <person name="Cowan T.M."/>
            <person name="Smanski M.J."/>
            <person name="Chevrette M.G."/>
            <person name="De Carvalho L.P.S."/>
            <person name="Shen B."/>
        </authorList>
    </citation>
    <scope>NUCLEOTIDE SEQUENCE [LARGE SCALE GENOMIC DNA]</scope>
    <source>
        <strain evidence="3 4">NPDC019708</strain>
    </source>
</reference>
<comment type="caution">
    <text evidence="3">The sequence shown here is derived from an EMBL/GenBank/DDBJ whole genome shotgun (WGS) entry which is preliminary data.</text>
</comment>
<protein>
    <recommendedName>
        <fullName evidence="5">DUF4878 domain-containing protein</fullName>
    </recommendedName>
</protein>
<feature type="compositionally biased region" description="Pro residues" evidence="1">
    <location>
        <begin position="1"/>
        <end position="16"/>
    </location>
</feature>
<feature type="compositionally biased region" description="Acidic residues" evidence="1">
    <location>
        <begin position="148"/>
        <end position="158"/>
    </location>
</feature>
<feature type="transmembrane region" description="Helical" evidence="2">
    <location>
        <begin position="32"/>
        <end position="55"/>
    </location>
</feature>
<evidence type="ECO:0000313" key="4">
    <source>
        <dbReference type="Proteomes" id="UP001550628"/>
    </source>
</evidence>
<dbReference type="SUPFAM" id="SSF54427">
    <property type="entry name" value="NTF2-like"/>
    <property type="match status" value="1"/>
</dbReference>
<keyword evidence="4" id="KW-1185">Reference proteome</keyword>
<organism evidence="3 4">
    <name type="scientific">Nocardia rhamnosiphila</name>
    <dbReference type="NCBI Taxonomy" id="426716"/>
    <lineage>
        <taxon>Bacteria</taxon>
        <taxon>Bacillati</taxon>
        <taxon>Actinomycetota</taxon>
        <taxon>Actinomycetes</taxon>
        <taxon>Mycobacteriales</taxon>
        <taxon>Nocardiaceae</taxon>
        <taxon>Nocardia</taxon>
    </lineage>
</organism>
<dbReference type="RefSeq" id="WP_356959052.1">
    <property type="nucleotide sequence ID" value="NZ_JBEYBD010000022.1"/>
</dbReference>
<accession>A0ABV2WV99</accession>
<sequence length="179" mass="18767">MTQPPAGPTGPQPPDGTRPGHPRPPRKRRTGLIVGGVVAALVVVAAIAAVVVLTLQGRTPLSSDDQQIEASLREFYDTLSDDGFAAATGLACKADRDEFDAMSDAEKSEAEKLGFTVHIDSVDNIVVTGDRAKAEIQGKFSLSAPGGGDDEQMDDSSEESLVKEDGEWRVCSSSDSGPK</sequence>
<feature type="region of interest" description="Disordered" evidence="1">
    <location>
        <begin position="1"/>
        <end position="29"/>
    </location>
</feature>
<evidence type="ECO:0000256" key="2">
    <source>
        <dbReference type="SAM" id="Phobius"/>
    </source>
</evidence>
<gene>
    <name evidence="3" type="ORF">ABZ510_23410</name>
</gene>
<dbReference type="Gene3D" id="3.10.450.50">
    <property type="match status" value="1"/>
</dbReference>
<keyword evidence="2" id="KW-0472">Membrane</keyword>
<evidence type="ECO:0000313" key="3">
    <source>
        <dbReference type="EMBL" id="MEU1954804.1"/>
    </source>
</evidence>
<feature type="compositionally biased region" description="Basic residues" evidence="1">
    <location>
        <begin position="20"/>
        <end position="29"/>
    </location>
</feature>
<feature type="region of interest" description="Disordered" evidence="1">
    <location>
        <begin position="138"/>
        <end position="179"/>
    </location>
</feature>
<keyword evidence="2" id="KW-1133">Transmembrane helix</keyword>